<dbReference type="EMBL" id="MU128929">
    <property type="protein sequence ID" value="KAF9517751.1"/>
    <property type="molecule type" value="Genomic_DNA"/>
</dbReference>
<proteinExistence type="predicted"/>
<gene>
    <name evidence="1" type="ORF">BS47DRAFT_438953</name>
</gene>
<name>A0A9P6B4Z2_9AGAM</name>
<dbReference type="InterPro" id="IPR027796">
    <property type="entry name" value="OTT_1508_deam-like"/>
</dbReference>
<evidence type="ECO:0000313" key="2">
    <source>
        <dbReference type="Proteomes" id="UP000886523"/>
    </source>
</evidence>
<evidence type="ECO:0000313" key="1">
    <source>
        <dbReference type="EMBL" id="KAF9517751.1"/>
    </source>
</evidence>
<keyword evidence="2" id="KW-1185">Reference proteome</keyword>
<organism evidence="1 2">
    <name type="scientific">Hydnum rufescens UP504</name>
    <dbReference type="NCBI Taxonomy" id="1448309"/>
    <lineage>
        <taxon>Eukaryota</taxon>
        <taxon>Fungi</taxon>
        <taxon>Dikarya</taxon>
        <taxon>Basidiomycota</taxon>
        <taxon>Agaricomycotina</taxon>
        <taxon>Agaricomycetes</taxon>
        <taxon>Cantharellales</taxon>
        <taxon>Hydnaceae</taxon>
        <taxon>Hydnum</taxon>
    </lineage>
</organism>
<accession>A0A9P6B4Z2</accession>
<dbReference type="OrthoDB" id="2626367at2759"/>
<dbReference type="Proteomes" id="UP000886523">
    <property type="component" value="Unassembled WGS sequence"/>
</dbReference>
<dbReference type="Pfam" id="PF14441">
    <property type="entry name" value="OTT_1508_deam"/>
    <property type="match status" value="1"/>
</dbReference>
<reference evidence="1" key="1">
    <citation type="journal article" date="2020" name="Nat. Commun.">
        <title>Large-scale genome sequencing of mycorrhizal fungi provides insights into the early evolution of symbiotic traits.</title>
        <authorList>
            <person name="Miyauchi S."/>
            <person name="Kiss E."/>
            <person name="Kuo A."/>
            <person name="Drula E."/>
            <person name="Kohler A."/>
            <person name="Sanchez-Garcia M."/>
            <person name="Morin E."/>
            <person name="Andreopoulos B."/>
            <person name="Barry K.W."/>
            <person name="Bonito G."/>
            <person name="Buee M."/>
            <person name="Carver A."/>
            <person name="Chen C."/>
            <person name="Cichocki N."/>
            <person name="Clum A."/>
            <person name="Culley D."/>
            <person name="Crous P.W."/>
            <person name="Fauchery L."/>
            <person name="Girlanda M."/>
            <person name="Hayes R.D."/>
            <person name="Keri Z."/>
            <person name="LaButti K."/>
            <person name="Lipzen A."/>
            <person name="Lombard V."/>
            <person name="Magnuson J."/>
            <person name="Maillard F."/>
            <person name="Murat C."/>
            <person name="Nolan M."/>
            <person name="Ohm R.A."/>
            <person name="Pangilinan J."/>
            <person name="Pereira M.F."/>
            <person name="Perotto S."/>
            <person name="Peter M."/>
            <person name="Pfister S."/>
            <person name="Riley R."/>
            <person name="Sitrit Y."/>
            <person name="Stielow J.B."/>
            <person name="Szollosi G."/>
            <person name="Zifcakova L."/>
            <person name="Stursova M."/>
            <person name="Spatafora J.W."/>
            <person name="Tedersoo L."/>
            <person name="Vaario L.M."/>
            <person name="Yamada A."/>
            <person name="Yan M."/>
            <person name="Wang P."/>
            <person name="Xu J."/>
            <person name="Bruns T."/>
            <person name="Baldrian P."/>
            <person name="Vilgalys R."/>
            <person name="Dunand C."/>
            <person name="Henrissat B."/>
            <person name="Grigoriev I.V."/>
            <person name="Hibbett D."/>
            <person name="Nagy L.G."/>
            <person name="Martin F.M."/>
        </authorList>
    </citation>
    <scope>NUCLEOTIDE SEQUENCE</scope>
    <source>
        <strain evidence="1">UP504</strain>
    </source>
</reference>
<dbReference type="AlphaFoldDB" id="A0A9P6B4Z2"/>
<protein>
    <submittedName>
        <fullName evidence="1">Uncharacterized protein</fullName>
    </submittedName>
</protein>
<comment type="caution">
    <text evidence="1">The sequence shown here is derived from an EMBL/GenBank/DDBJ whole genome shotgun (WGS) entry which is preliminary data.</text>
</comment>
<sequence length="581" mass="64841">MSDTTLLEIDHKIRTLSSLITKLNQRVETPDFTDHNHISPTLIACNHFATLLTRGIEDGPARTVVAVAGKLSSEVVLAVSVDAHEVLLRSAVNPFPRDQPMFRIDRIAPSPKTLRDLAMPPHYVNEDSLQDYASHLLAAVRDLKTTQDDALFTAFIVRSCLLRITHRLHADLYAFKHPLDEILDGWIPHPGEFLPSKQVHVSLDSDSRTALASILVVGKEHTYEWNINSAPIWVSFLCRLIRNAKRFAGDCYGRNDKNNKTIHSGSLALLCLTLQTLCTLLYKLPIRDLLSLFSIQLKLRVGLRDDCSAVSDEDALDMVIKPNEEIHLFALRHLGNIVAWESAIRYVSRSLQKSTLFRNIVLDFVVTRAVSPEICAPGEPIVNSAIEYALKTLSMARETEDVVSMIRALKSKLLPVQFCGTIHCEASLMGMIIACKGRVPLPDNAMQKKLEAMEKLVTRTGVSTIGVGKKCCWCCSLLAQTLQVEYDDMSFDIPASHGFISPWILPTIGISVPIAESMEAALMDVWIREVVKFVQDHMKSAIPSARSARSFQGSTSDDSDHEDNQLERMANLMKRWVSLDV</sequence>